<dbReference type="Proteomes" id="UP000605201">
    <property type="component" value="Unassembled WGS sequence"/>
</dbReference>
<comment type="caution">
    <text evidence="1">The sequence shown here is derived from an EMBL/GenBank/DDBJ whole genome shotgun (WGS) entry which is preliminary data.</text>
</comment>
<dbReference type="AlphaFoldDB" id="A0A8J6NW09"/>
<evidence type="ECO:0000313" key="1">
    <source>
        <dbReference type="EMBL" id="MBC8433648.1"/>
    </source>
</evidence>
<sequence length="639" mass="63446">MRSRVRELRQAETEEGNLQVANDSALGISTVNGLSGLTITDTLGDDGGNNIQVSADGTVTITQALSNNDAGNVTLDANGANADVVVKAEVTAPNGFTSTGDEFDNTGGIINTSGGAGAITITHTGAVTIGAALKAGAGNVAIDTTSTIGLNAVITTTTGDVDIDATGLTTVADGGNITTTGTTNGNVTFGAAKTGALTTSGNVTTAGGTITFTNATQLGDSLTLSTGSSAAGNIAFSSTLNGTTDLIETLNMTAGTGSITFSGAVGNTKKLGAITINSASLGVTANSTIDAKSVSITDGGAVEIKDDVTAPSGFNSTGNGAFTMTDGALIDAVSQLIDISAGGDITLGGLKTTSESPLAVQIVSTGGSILDGGDNPALDVDAVNGTLTMTAATGSIGISGDPGDLTDGDPLEIKVAKLSAEGTSIGIKETDDLLLGVVDAGAGAVKLIAGEDIDEGSIKGGDVTIGATTIGLTTPVNVDVGPTNLFMTLSDQNTAGLSGYLRPAGALNSIPDAGNIVAPGVVIIEGIYTFLAGELAGLEGALAALATISNQQEALEALLRLAAEANFFMIPPLDLFIDMEEEDEFLDGAWLLNPDDLNVMHEIGRPTLLHSNSSPGTSPQVSLIPNGNQEQDLRILASL</sequence>
<organism evidence="1 2">
    <name type="scientific">Candidatus Desulfatibia vada</name>
    <dbReference type="NCBI Taxonomy" id="2841696"/>
    <lineage>
        <taxon>Bacteria</taxon>
        <taxon>Pseudomonadati</taxon>
        <taxon>Thermodesulfobacteriota</taxon>
        <taxon>Desulfobacteria</taxon>
        <taxon>Desulfobacterales</taxon>
        <taxon>Desulfobacterales incertae sedis</taxon>
        <taxon>Candidatus Desulfatibia</taxon>
    </lineage>
</organism>
<accession>A0A8J6NW09</accession>
<evidence type="ECO:0008006" key="3">
    <source>
        <dbReference type="Google" id="ProtNLM"/>
    </source>
</evidence>
<name>A0A8J6NW09_9BACT</name>
<dbReference type="EMBL" id="JACNIG010000316">
    <property type="protein sequence ID" value="MBC8433648.1"/>
    <property type="molecule type" value="Genomic_DNA"/>
</dbReference>
<protein>
    <recommendedName>
        <fullName evidence="3">S-layer family protein</fullName>
    </recommendedName>
</protein>
<gene>
    <name evidence="1" type="ORF">H8D96_17200</name>
</gene>
<reference evidence="1 2" key="1">
    <citation type="submission" date="2020-08" db="EMBL/GenBank/DDBJ databases">
        <title>Bridging the membrane lipid divide: bacteria of the FCB group superphylum have the potential to synthesize archaeal ether lipids.</title>
        <authorList>
            <person name="Villanueva L."/>
            <person name="Von Meijenfeldt F.A.B."/>
            <person name="Westbye A.B."/>
            <person name="Yadav S."/>
            <person name="Hopmans E.C."/>
            <person name="Dutilh B.E."/>
            <person name="Sinninghe Damste J.S."/>
        </authorList>
    </citation>
    <scope>NUCLEOTIDE SEQUENCE [LARGE SCALE GENOMIC DNA]</scope>
    <source>
        <strain evidence="1">NIOZ-UU17</strain>
    </source>
</reference>
<proteinExistence type="predicted"/>
<evidence type="ECO:0000313" key="2">
    <source>
        <dbReference type="Proteomes" id="UP000605201"/>
    </source>
</evidence>